<feature type="transmembrane region" description="Helical" evidence="6">
    <location>
        <begin position="51"/>
        <end position="75"/>
    </location>
</feature>
<evidence type="ECO:0000256" key="5">
    <source>
        <dbReference type="ARBA" id="ARBA00023136"/>
    </source>
</evidence>
<evidence type="ECO:0000256" key="4">
    <source>
        <dbReference type="ARBA" id="ARBA00022989"/>
    </source>
</evidence>
<dbReference type="Proteomes" id="UP000808372">
    <property type="component" value="Chromosome 2"/>
</dbReference>
<evidence type="ECO:0000256" key="1">
    <source>
        <dbReference type="ARBA" id="ARBA00004370"/>
    </source>
</evidence>
<dbReference type="Pfam" id="PF04505">
    <property type="entry name" value="CD225"/>
    <property type="match status" value="1"/>
</dbReference>
<dbReference type="RefSeq" id="XP_038827838.1">
    <property type="nucleotide sequence ID" value="XM_038971910.1"/>
</dbReference>
<evidence type="ECO:0000313" key="7">
    <source>
        <dbReference type="Proteomes" id="UP000808372"/>
    </source>
</evidence>
<name>A0A8U0TTM3_SALNM</name>
<comment type="subcellular location">
    <subcellularLocation>
        <location evidence="1">Membrane</location>
    </subcellularLocation>
</comment>
<keyword evidence="4 6" id="KW-1133">Transmembrane helix</keyword>
<dbReference type="GeneID" id="120027063"/>
<dbReference type="AlphaFoldDB" id="A0A8U0TTM3"/>
<dbReference type="KEGG" id="snh:120027063"/>
<evidence type="ECO:0000313" key="8">
    <source>
        <dbReference type="RefSeq" id="XP_038827838.1"/>
    </source>
</evidence>
<proteinExistence type="inferred from homology"/>
<dbReference type="PANTHER" id="PTHR13999:SF31">
    <property type="entry name" value="IFITM1-RELATED"/>
    <property type="match status" value="1"/>
</dbReference>
<accession>A0A8U0TTM3</accession>
<evidence type="ECO:0000256" key="2">
    <source>
        <dbReference type="ARBA" id="ARBA00006843"/>
    </source>
</evidence>
<dbReference type="InterPro" id="IPR051517">
    <property type="entry name" value="IFITM_antiviral_protein"/>
</dbReference>
<sequence>MAQPPSFQPEFVPLKGNEYMRREDPHRASKFEHTAVLGLPQPVVPQPRDHIIWSICSLVYGNPCCLGMLAVYFSIKSRDRKMVGDLEGARQHGKTARCYNVVTLTLLIAGLLSCLITYGIIYQIAH</sequence>
<comment type="similarity">
    <text evidence="2">Belongs to the CD225/Dispanin family.</text>
</comment>
<dbReference type="PANTHER" id="PTHR13999">
    <property type="entry name" value="INTERFERON INDUCIBLE TRANSMEMBRANE PROTEIN"/>
    <property type="match status" value="1"/>
</dbReference>
<keyword evidence="5 6" id="KW-0472">Membrane</keyword>
<protein>
    <submittedName>
        <fullName evidence="8">Dispanin subfamily A member 2b-like</fullName>
    </submittedName>
</protein>
<feature type="transmembrane region" description="Helical" evidence="6">
    <location>
        <begin position="96"/>
        <end position="121"/>
    </location>
</feature>
<dbReference type="OrthoDB" id="9906841at2759"/>
<dbReference type="InterPro" id="IPR007593">
    <property type="entry name" value="CD225/Dispanin_fam"/>
</dbReference>
<keyword evidence="7" id="KW-1185">Reference proteome</keyword>
<reference evidence="8" key="1">
    <citation type="submission" date="2025-08" db="UniProtKB">
        <authorList>
            <consortium name="RefSeq"/>
        </authorList>
    </citation>
    <scope>IDENTIFICATION</scope>
    <source>
        <tissue evidence="8">White muscle</tissue>
    </source>
</reference>
<dbReference type="GO" id="GO:0005886">
    <property type="term" value="C:plasma membrane"/>
    <property type="evidence" value="ECO:0007669"/>
    <property type="project" value="TreeGrafter"/>
</dbReference>
<organism evidence="7 8">
    <name type="scientific">Salvelinus namaycush</name>
    <name type="common">Lake trout</name>
    <name type="synonym">Salmo namaycush</name>
    <dbReference type="NCBI Taxonomy" id="8040"/>
    <lineage>
        <taxon>Eukaryota</taxon>
        <taxon>Metazoa</taxon>
        <taxon>Chordata</taxon>
        <taxon>Craniata</taxon>
        <taxon>Vertebrata</taxon>
        <taxon>Euteleostomi</taxon>
        <taxon>Actinopterygii</taxon>
        <taxon>Neopterygii</taxon>
        <taxon>Teleostei</taxon>
        <taxon>Protacanthopterygii</taxon>
        <taxon>Salmoniformes</taxon>
        <taxon>Salmonidae</taxon>
        <taxon>Salmoninae</taxon>
        <taxon>Salvelinus</taxon>
    </lineage>
</organism>
<evidence type="ECO:0000256" key="6">
    <source>
        <dbReference type="SAM" id="Phobius"/>
    </source>
</evidence>
<evidence type="ECO:0000256" key="3">
    <source>
        <dbReference type="ARBA" id="ARBA00022692"/>
    </source>
</evidence>
<gene>
    <name evidence="8" type="primary">LOC120027063</name>
</gene>
<keyword evidence="3 6" id="KW-0812">Transmembrane</keyword>